<accession>A0A429GC63</accession>
<dbReference type="RefSeq" id="WP_125673007.1">
    <property type="nucleotide sequence ID" value="NZ_RCOS01000176.1"/>
</dbReference>
<dbReference type="SMART" id="SM00418">
    <property type="entry name" value="HTH_ARSR"/>
    <property type="match status" value="2"/>
</dbReference>
<organism evidence="2 3">
    <name type="scientific">Candidatus Methanodesulfokora washburnensis</name>
    <dbReference type="NCBI Taxonomy" id="2478471"/>
    <lineage>
        <taxon>Archaea</taxon>
        <taxon>Thermoproteota</taxon>
        <taxon>Candidatus Korarchaeia</taxon>
        <taxon>Candidatus Korarchaeia incertae sedis</taxon>
        <taxon>Candidatus Methanodesulfokora</taxon>
    </lineage>
</organism>
<dbReference type="InterPro" id="IPR036388">
    <property type="entry name" value="WH-like_DNA-bd_sf"/>
</dbReference>
<dbReference type="PANTHER" id="PTHR36216">
    <property type="entry name" value="TRANSCRIPTIONAL REGULATOR, TRMB"/>
    <property type="match status" value="1"/>
</dbReference>
<dbReference type="InterPro" id="IPR036390">
    <property type="entry name" value="WH_DNA-bd_sf"/>
</dbReference>
<dbReference type="InterPro" id="IPR001845">
    <property type="entry name" value="HTH_ArsR_DNA-bd_dom"/>
</dbReference>
<dbReference type="PROSITE" id="PS50987">
    <property type="entry name" value="HTH_ARSR_2"/>
    <property type="match status" value="1"/>
</dbReference>
<dbReference type="GO" id="GO:0003700">
    <property type="term" value="F:DNA-binding transcription factor activity"/>
    <property type="evidence" value="ECO:0007669"/>
    <property type="project" value="InterPro"/>
</dbReference>
<dbReference type="Pfam" id="PF13412">
    <property type="entry name" value="HTH_24"/>
    <property type="match status" value="1"/>
</dbReference>
<dbReference type="Proteomes" id="UP000277582">
    <property type="component" value="Unassembled WGS sequence"/>
</dbReference>
<reference evidence="2 3" key="1">
    <citation type="submission" date="2018-10" db="EMBL/GenBank/DDBJ databases">
        <title>Co-occurring genomic capacity for anaerobic methane metabolism and dissimilatory sulfite reduction discovered in the Korarchaeota.</title>
        <authorList>
            <person name="Mckay L.J."/>
            <person name="Dlakic M."/>
            <person name="Fields M.W."/>
            <person name="Delmont T.O."/>
            <person name="Eren A.M."/>
            <person name="Jay Z.J."/>
            <person name="Klingelsmith K.B."/>
            <person name="Rusch D.B."/>
            <person name="Inskeep W.P."/>
        </authorList>
    </citation>
    <scope>NUCLEOTIDE SEQUENCE [LARGE SCALE GENOMIC DNA]</scope>
    <source>
        <strain evidence="2 3">MDKW</strain>
    </source>
</reference>
<name>A0A429GC63_9CREN</name>
<feature type="domain" description="HTH arsR-type" evidence="1">
    <location>
        <begin position="262"/>
        <end position="348"/>
    </location>
</feature>
<evidence type="ECO:0000313" key="2">
    <source>
        <dbReference type="EMBL" id="RSN71414.1"/>
    </source>
</evidence>
<keyword evidence="3" id="KW-1185">Reference proteome</keyword>
<comment type="caution">
    <text evidence="2">The sequence shown here is derived from an EMBL/GenBank/DDBJ whole genome shotgun (WGS) entry which is preliminary data.</text>
</comment>
<dbReference type="Pfam" id="PF25212">
    <property type="entry name" value="HVO_A0114"/>
    <property type="match status" value="1"/>
</dbReference>
<dbReference type="InterPro" id="IPR011991">
    <property type="entry name" value="ArsR-like_HTH"/>
</dbReference>
<gene>
    <name evidence="2" type="ORF">D6D85_16255</name>
</gene>
<dbReference type="EMBL" id="RCOS01000176">
    <property type="protein sequence ID" value="RSN71414.1"/>
    <property type="molecule type" value="Genomic_DNA"/>
</dbReference>
<dbReference type="OrthoDB" id="28610at2157"/>
<evidence type="ECO:0000259" key="1">
    <source>
        <dbReference type="PROSITE" id="PS50987"/>
    </source>
</evidence>
<dbReference type="CDD" id="cd00090">
    <property type="entry name" value="HTH_ARSR"/>
    <property type="match status" value="2"/>
</dbReference>
<sequence>MSRSASLLILSFFILPVFAGGPSVKLVGSFNHQFVQEMQKRVVLSDSGPVVAIGNASWSDNFLIADSVFLEKHGLKPAGWIETNSTRIIPAKSGIREFFMRKGRVAVYSAHGEELYFIERGIPAVFSTNGITVISIDMTSWQDFDPEGAADFLSYVISLVVPNPIPVVVVAAASIASASYILKEQQEKLFKVISLVPLAIIKIKGKSALENRRRVEIIEVLTRSAGMSIADVSKALGISKTAASWHLSILERSGLVMKAKIGNMTVYYCGEGWQKALLFGNRRKIVEHLMKNGPKGIREIAEELGISTETAKRNVDLLQSLGIVESRKEGRKRVIALSSKFVRDFLTL</sequence>
<protein>
    <submittedName>
        <fullName evidence="2">Winged helix-turn-helix transcriptional regulator</fullName>
    </submittedName>
</protein>
<evidence type="ECO:0000313" key="3">
    <source>
        <dbReference type="Proteomes" id="UP000277582"/>
    </source>
</evidence>
<dbReference type="PANTHER" id="PTHR36216:SF1">
    <property type="entry name" value="HTH ARSR-TYPE DOMAIN-CONTAINING PROTEIN"/>
    <property type="match status" value="1"/>
</dbReference>
<dbReference type="AlphaFoldDB" id="A0A429GC63"/>
<dbReference type="SUPFAM" id="SSF46785">
    <property type="entry name" value="Winged helix' DNA-binding domain"/>
    <property type="match status" value="2"/>
</dbReference>
<proteinExistence type="predicted"/>
<dbReference type="Gene3D" id="1.10.10.10">
    <property type="entry name" value="Winged helix-like DNA-binding domain superfamily/Winged helix DNA-binding domain"/>
    <property type="match status" value="2"/>
</dbReference>